<dbReference type="InterPro" id="IPR011682">
    <property type="entry name" value="Glyco_hydro_38_C"/>
</dbReference>
<dbReference type="Gene3D" id="2.60.40.1360">
    <property type="match status" value="1"/>
</dbReference>
<keyword evidence="8 17" id="KW-0862">Zinc</keyword>
<dbReference type="GO" id="GO:0030246">
    <property type="term" value="F:carbohydrate binding"/>
    <property type="evidence" value="ECO:0007669"/>
    <property type="project" value="InterPro"/>
</dbReference>
<dbReference type="GO" id="GO:0046872">
    <property type="term" value="F:metal ion binding"/>
    <property type="evidence" value="ECO:0007669"/>
    <property type="project" value="UniProtKB-KW"/>
</dbReference>
<proteinExistence type="inferred from homology"/>
<dbReference type="AlphaFoldDB" id="A0A1B6CBG0"/>
<comment type="catalytic activity">
    <reaction evidence="16">
        <text>N(4)-{beta-D-GlcNAc-(1-&gt;2)-alpha-D-Man-(1-&gt;3)-[alpha-D-Man-(1-&gt;3)-[alpha-D-Man-(1-&gt;6)]-alpha-D-Man-(1-&gt;6)]-beta-D-Man-(1-&gt;4)-beta-D-GlcNAc-(1-&gt;4)-beta-D-GlcNAc}-L-asparaginyl-[protein] + 2 H2O = 2 alpha-D-mannopyranose + an N(4)-{beta-D-GlcNAc-(1-&gt;2)-alpha-D-Man-(1-&gt;3)-[alpha-D-Man-(1-&gt;6)]-beta-D-Man-(1-&gt;4)-beta-D-GlcNAc-(1-&gt;4)-beta-D-GlcNAc}-L-asparaginyl-[protein]</text>
        <dbReference type="Rhea" id="RHEA:56052"/>
        <dbReference type="Rhea" id="RHEA-COMP:14368"/>
        <dbReference type="Rhea" id="RHEA-COMP:14369"/>
        <dbReference type="ChEBI" id="CHEBI:15377"/>
        <dbReference type="ChEBI" id="CHEBI:28729"/>
        <dbReference type="ChEBI" id="CHEBI:60615"/>
        <dbReference type="ChEBI" id="CHEBI:60625"/>
        <dbReference type="EC" id="3.2.1.114"/>
    </reaction>
</comment>
<evidence type="ECO:0000256" key="2">
    <source>
        <dbReference type="ARBA" id="ARBA00004922"/>
    </source>
</evidence>
<feature type="transmembrane region" description="Helical" evidence="18">
    <location>
        <begin position="7"/>
        <end position="25"/>
    </location>
</feature>
<dbReference type="GO" id="GO:0006013">
    <property type="term" value="P:mannose metabolic process"/>
    <property type="evidence" value="ECO:0007669"/>
    <property type="project" value="InterPro"/>
</dbReference>
<evidence type="ECO:0000256" key="10">
    <source>
        <dbReference type="ARBA" id="ARBA00022989"/>
    </source>
</evidence>
<dbReference type="Gene3D" id="1.20.1270.50">
    <property type="entry name" value="Glycoside hydrolase family 38, central domain"/>
    <property type="match status" value="1"/>
</dbReference>
<evidence type="ECO:0000256" key="14">
    <source>
        <dbReference type="ARBA" id="ARBA00023295"/>
    </source>
</evidence>
<dbReference type="InterPro" id="IPR015341">
    <property type="entry name" value="Glyco_hydro_38_cen"/>
</dbReference>
<dbReference type="GO" id="GO:0006491">
    <property type="term" value="P:N-glycan processing"/>
    <property type="evidence" value="ECO:0007669"/>
    <property type="project" value="TreeGrafter"/>
</dbReference>
<dbReference type="FunFam" id="1.20.1270.50:FF:000001">
    <property type="entry name" value="Alpha-mannosidase"/>
    <property type="match status" value="1"/>
</dbReference>
<protein>
    <recommendedName>
        <fullName evidence="17">Alpha-mannosidase</fullName>
        <ecNumber evidence="17">3.2.1.-</ecNumber>
    </recommendedName>
</protein>
<evidence type="ECO:0000256" key="18">
    <source>
        <dbReference type="SAM" id="Phobius"/>
    </source>
</evidence>
<comment type="pathway">
    <text evidence="2">Protein modification; protein glycosylation.</text>
</comment>
<evidence type="ECO:0000313" key="20">
    <source>
        <dbReference type="EMBL" id="JAS10798.1"/>
    </source>
</evidence>
<dbReference type="InterPro" id="IPR011330">
    <property type="entry name" value="Glyco_hydro/deAcase_b/a-brl"/>
</dbReference>
<dbReference type="Pfam" id="PF01074">
    <property type="entry name" value="Glyco_hydro_38N"/>
    <property type="match status" value="1"/>
</dbReference>
<dbReference type="InterPro" id="IPR028995">
    <property type="entry name" value="Glyco_hydro_57/38_cen_sf"/>
</dbReference>
<keyword evidence="11" id="KW-0333">Golgi apparatus</keyword>
<keyword evidence="9" id="KW-0735">Signal-anchor</keyword>
<name>A0A1B6CBG0_9HEMI</name>
<evidence type="ECO:0000256" key="3">
    <source>
        <dbReference type="ARBA" id="ARBA00009792"/>
    </source>
</evidence>
<feature type="domain" description="Glycoside hydrolase family 38 central" evidence="19">
    <location>
        <begin position="470"/>
        <end position="558"/>
    </location>
</feature>
<dbReference type="SUPFAM" id="SSF74650">
    <property type="entry name" value="Galactose mutarotase-like"/>
    <property type="match status" value="1"/>
</dbReference>
<evidence type="ECO:0000256" key="6">
    <source>
        <dbReference type="ARBA" id="ARBA00022723"/>
    </source>
</evidence>
<keyword evidence="10 18" id="KW-1133">Transmembrane helix</keyword>
<dbReference type="Gene3D" id="2.60.40.1180">
    <property type="entry name" value="Golgi alpha-mannosidase II"/>
    <property type="match status" value="1"/>
</dbReference>
<dbReference type="FunFam" id="3.20.110.10:FF:000003">
    <property type="entry name" value="Alpha-mannosidase"/>
    <property type="match status" value="1"/>
</dbReference>
<dbReference type="InterPro" id="IPR011013">
    <property type="entry name" value="Gal_mutarotase_sf_dom"/>
</dbReference>
<dbReference type="SUPFAM" id="SSF88713">
    <property type="entry name" value="Glycoside hydrolase/deacetylase"/>
    <property type="match status" value="1"/>
</dbReference>
<evidence type="ECO:0000256" key="5">
    <source>
        <dbReference type="ARBA" id="ARBA00022692"/>
    </source>
</evidence>
<dbReference type="PANTHER" id="PTHR11607:SF3">
    <property type="entry name" value="LYSOSOMAL ALPHA-MANNOSIDASE"/>
    <property type="match status" value="1"/>
</dbReference>
<dbReference type="GO" id="GO:0004572">
    <property type="term" value="F:mannosyl-oligosaccharide 1,3-1,6-alpha-mannosidase activity"/>
    <property type="evidence" value="ECO:0007669"/>
    <property type="project" value="UniProtKB-EC"/>
</dbReference>
<dbReference type="SUPFAM" id="SSF88688">
    <property type="entry name" value="Families 57/38 glycoside transferase middle domain"/>
    <property type="match status" value="1"/>
</dbReference>
<keyword evidence="12 18" id="KW-0472">Membrane</keyword>
<evidence type="ECO:0000256" key="4">
    <source>
        <dbReference type="ARBA" id="ARBA00011748"/>
    </source>
</evidence>
<evidence type="ECO:0000256" key="17">
    <source>
        <dbReference type="RuleBase" id="RU361199"/>
    </source>
</evidence>
<keyword evidence="7 17" id="KW-0378">Hydrolase</keyword>
<dbReference type="InterPro" id="IPR000602">
    <property type="entry name" value="Glyco_hydro_38_N"/>
</dbReference>
<dbReference type="InterPro" id="IPR037094">
    <property type="entry name" value="Glyco_hydro_38_cen_sf"/>
</dbReference>
<evidence type="ECO:0000256" key="16">
    <source>
        <dbReference type="ARBA" id="ARBA00093232"/>
    </source>
</evidence>
<evidence type="ECO:0000256" key="7">
    <source>
        <dbReference type="ARBA" id="ARBA00022801"/>
    </source>
</evidence>
<evidence type="ECO:0000256" key="8">
    <source>
        <dbReference type="ARBA" id="ARBA00022833"/>
    </source>
</evidence>
<dbReference type="CDD" id="cd10809">
    <property type="entry name" value="GH38N_AMII_GMII_SfManIII_like"/>
    <property type="match status" value="1"/>
</dbReference>
<comment type="cofactor">
    <cofactor evidence="17">
        <name>Zn(2+)</name>
        <dbReference type="ChEBI" id="CHEBI:29105"/>
    </cofactor>
    <text evidence="17">Binds 1 zinc ion per subunit.</text>
</comment>
<sequence>MRIQKIALMGTLFLIIVCIALYSFLDITLPSESHSITSMKREQHDQQDWNNIIAPLIVKNNFSNNQIKELPYDEHKKSITNVFVDTSCNAALSQNSPSKVDIQMLSLYTDLKFDNLDGGVWKQGWNIVYNAGQWDNVNKLKVFVVPHSHNDPGWKVTFEDYYQSQTRSILNNMVNKLMEDTRRKFIWAEISYFSLWWQEINDGLKQKVKLLLERNQLEIVTGGWVMNDEANAHYYSILQQLTHGHQWLRTNLNITPRFGWAIDPFGYSPTQPYFLKKMGLEALVIQRTHYSVKKALARNKQLEFRWRQLWDTTGNTDFFSHMMPFYSYDIPHTCGPDPKICCQFDFKRLPGYGVTCPWRVPPQSITDGNIAHRAEMILDQWRKKAQLYSTNVVMVPLGDDFRYDHATEWDAQYNNYQKLFDYINNNPALSVEAKFGTLSDYFEAVKAERPADQFPSLSGDFFTYADRDDHYWSGYYTSRPLYKRMDRELQAYLRSADMIFTLAWLESMKVLNSEWLTSSNDLMKRIFNARSSLSLFQHHDGITGTAKDHVVQDYAYKLLAAIRDCQHIIQQSAHFLLTPSKETYTLKADVQYFNLDDTRKLAFSLPEQNLLTFTSGYESRKVVFYNSLTRHRQEIVFLKVSIPEVQVKDWKGRNIPCEVSPLCQLTDAYSHCYQLTFIVDVEPLGLSTYIVEKTSANDPNRAKKVQIKVLNSGWTHNVREMFEDWVKEFDSEKEFTLQNNRISAAFSTTGLLKAVSLKESGTTIPLHLGFVKYNARQGKERSGAYLFLPDGEAETLRFQLPLILVFEGEIFSKVVVNLPYVVHSVLLCNSPGGDGFGLEIHNLVNISSINSNYELAMRVSSNVDNGDTFFTDLNGLQMIKRKRFKKLPLQANFYPVTSSIFIEDALTRLTLLSAQPLGATSLKGGQIEIMQDRRLLQDDNRGLDQGVMDNKQTLTIFRLLVEQRNENCDDEGYLSEESHIALTSLNHPMHHLLWTKNDQTELSPTYSPVKTPQPLDFHIVSLSTLTLPEISAGLVVHRTQLDKCFSTSKDHPTSGQITINSFLPSKLMDKIIPSSLSFLQTGKSQRISNMQSICPMDILAFLIPKNSH</sequence>
<reference evidence="20" key="1">
    <citation type="submission" date="2015-12" db="EMBL/GenBank/DDBJ databases">
        <title>De novo transcriptome assembly of four potential Pierce s Disease insect vectors from Arizona vineyards.</title>
        <authorList>
            <person name="Tassone E.E."/>
        </authorList>
    </citation>
    <scope>NUCLEOTIDE SEQUENCE</scope>
</reference>
<dbReference type="InterPro" id="IPR050843">
    <property type="entry name" value="Glycosyl_Hydrlase_38"/>
</dbReference>
<gene>
    <name evidence="20" type="ORF">g.27592</name>
</gene>
<comment type="similarity">
    <text evidence="3 17">Belongs to the glycosyl hydrolase 38 family.</text>
</comment>
<evidence type="ECO:0000256" key="13">
    <source>
        <dbReference type="ARBA" id="ARBA00023157"/>
    </source>
</evidence>
<keyword evidence="5 18" id="KW-0812">Transmembrane</keyword>
<evidence type="ECO:0000256" key="15">
    <source>
        <dbReference type="ARBA" id="ARBA00059516"/>
    </source>
</evidence>
<dbReference type="Pfam" id="PF07748">
    <property type="entry name" value="Glyco_hydro_38C"/>
    <property type="match status" value="1"/>
</dbReference>
<dbReference type="EC" id="3.2.1.-" evidence="17"/>
<dbReference type="InterPro" id="IPR027291">
    <property type="entry name" value="Glyco_hydro_38_N_sf"/>
</dbReference>
<dbReference type="Gene3D" id="3.20.110.10">
    <property type="entry name" value="Glycoside hydrolase 38, N terminal domain"/>
    <property type="match status" value="1"/>
</dbReference>
<evidence type="ECO:0000256" key="9">
    <source>
        <dbReference type="ARBA" id="ARBA00022968"/>
    </source>
</evidence>
<evidence type="ECO:0000256" key="1">
    <source>
        <dbReference type="ARBA" id="ARBA00004323"/>
    </source>
</evidence>
<dbReference type="Pfam" id="PF09261">
    <property type="entry name" value="Alpha-mann_mid"/>
    <property type="match status" value="1"/>
</dbReference>
<keyword evidence="14 17" id="KW-0326">Glycosidase</keyword>
<dbReference type="InterPro" id="IPR013780">
    <property type="entry name" value="Glyco_hydro_b"/>
</dbReference>
<keyword evidence="13" id="KW-1015">Disulfide bond</keyword>
<dbReference type="GO" id="GO:0000139">
    <property type="term" value="C:Golgi membrane"/>
    <property type="evidence" value="ECO:0007669"/>
    <property type="project" value="UniProtKB-SubCell"/>
</dbReference>
<comment type="subunit">
    <text evidence="4">Homodimer; disulfide-linked.</text>
</comment>
<evidence type="ECO:0000256" key="12">
    <source>
        <dbReference type="ARBA" id="ARBA00023136"/>
    </source>
</evidence>
<comment type="function">
    <text evidence="15">Catalyzes the first committed step in the biosynthesis of complex N-glycans. It controls conversion of high mannose to complex N-glycans; the final hydrolytic step in the N-glycan maturation pathway.</text>
</comment>
<dbReference type="SMART" id="SM00872">
    <property type="entry name" value="Alpha-mann_mid"/>
    <property type="match status" value="1"/>
</dbReference>
<dbReference type="FunFam" id="2.70.98.30:FF:000002">
    <property type="entry name" value="Alpha-mannosidase"/>
    <property type="match status" value="1"/>
</dbReference>
<dbReference type="PANTHER" id="PTHR11607">
    <property type="entry name" value="ALPHA-MANNOSIDASE"/>
    <property type="match status" value="1"/>
</dbReference>
<keyword evidence="6 17" id="KW-0479">Metal-binding</keyword>
<organism evidence="20">
    <name type="scientific">Clastoptera arizonana</name>
    <name type="common">Arizona spittle bug</name>
    <dbReference type="NCBI Taxonomy" id="38151"/>
    <lineage>
        <taxon>Eukaryota</taxon>
        <taxon>Metazoa</taxon>
        <taxon>Ecdysozoa</taxon>
        <taxon>Arthropoda</taxon>
        <taxon>Hexapoda</taxon>
        <taxon>Insecta</taxon>
        <taxon>Pterygota</taxon>
        <taxon>Neoptera</taxon>
        <taxon>Paraneoptera</taxon>
        <taxon>Hemiptera</taxon>
        <taxon>Auchenorrhyncha</taxon>
        <taxon>Cercopoidea</taxon>
        <taxon>Clastopteridae</taxon>
        <taxon>Clastoptera</taxon>
    </lineage>
</organism>
<comment type="subcellular location">
    <subcellularLocation>
        <location evidence="1">Golgi apparatus membrane</location>
        <topology evidence="1">Single-pass type II membrane protein</topology>
    </subcellularLocation>
</comment>
<evidence type="ECO:0000259" key="19">
    <source>
        <dbReference type="SMART" id="SM00872"/>
    </source>
</evidence>
<accession>A0A1B6CBG0</accession>
<dbReference type="EMBL" id="GEDC01026500">
    <property type="protein sequence ID" value="JAS10798.1"/>
    <property type="molecule type" value="Transcribed_RNA"/>
</dbReference>
<dbReference type="Gene3D" id="2.70.98.30">
    <property type="entry name" value="Golgi alpha-mannosidase II, domain 4"/>
    <property type="match status" value="1"/>
</dbReference>
<evidence type="ECO:0000256" key="11">
    <source>
        <dbReference type="ARBA" id="ARBA00023034"/>
    </source>
</evidence>